<evidence type="ECO:0000313" key="8">
    <source>
        <dbReference type="Proteomes" id="UP000245698"/>
    </source>
</evidence>
<evidence type="ECO:0000256" key="1">
    <source>
        <dbReference type="ARBA" id="ARBA00008609"/>
    </source>
</evidence>
<dbReference type="InterPro" id="IPR032503">
    <property type="entry name" value="FAO_M"/>
</dbReference>
<dbReference type="EMBL" id="FUIG01000103">
    <property type="protein sequence ID" value="SJM35660.1"/>
    <property type="molecule type" value="Genomic_DNA"/>
</dbReference>
<dbReference type="PANTHER" id="PTHR43757:SF2">
    <property type="entry name" value="AMINOMETHYLTRANSFERASE, MITOCHONDRIAL"/>
    <property type="match status" value="1"/>
</dbReference>
<dbReference type="SUPFAM" id="SSF51905">
    <property type="entry name" value="FAD/NAD(P)-binding domain"/>
    <property type="match status" value="1"/>
</dbReference>
<proteinExistence type="inferred from homology"/>
<sequence>MAVACILCADQPGRLAPAAALLESRAMAGFPEKAKVVIVGLGGIVGASVAHHLIERGWDDLVGIDKSGIPTDIGSTAHASDFCYTTSHDFLSCWTTLYSIDFYEKMGHYARIGGLEVARVGDDARMEEIKRKIASAKAFGTRARLIEPAEIKQKFPLIEEEMVQGGLWDPDAGLVIPRSQTVAGKLVDQAEASGKLKSFANTPARSLIVENGRIKGVVTDRGTIEADYVIVCAGIWGRLIAEMVGEDLPVMPIDHPLTFFGPYTEFAGTGKEIGWPLLRDQGNSAYMRDTGDPKTAEGGQIEWGYYEETNPRLCHPRDLLEKDQARLSPSQRDLDMEQILAPLERAMELTPILGELGYNESHSFNGLLQVTADGGPSMGESQKVRGLWYAVAIWVKDGPGMGKLIADWMTDGRTSIDHHAIDYSRFYPHQTQEQFIWDRCTETAMKVYNPAVHPREPFSKARDVRRSPFWEREKQLGGYFMELGGWERAHGYAANEHLLEKYGNRVPLRENEWDNRHFWRVSNAEHLAMSEDCGIVNLSHFAMYDVEGPDHVALMEWLCAAKIGGDGNIGKGIYTHFLDDHGMVRADLTVIRMADRCRVIDGADAGPRDFQYMRRTAEDKGFDVTITDVTEKYVTVGIWGPNARATLSKVVEDPDGLTPENFAFAAIKPVRIAGKDVTAFRISYVGEQGWELHMRYEDGLAVWDALRSTGVMAFGVETYANTRRMEKSLRLQNADLLTEYNLLEADLARPKVKEADFSGKAKHLEYRARAHQPAMLCTLVMTDNVDSRGVARYPVGTMPVMDPQTGETLVDELGRRSFTTSIAYGPTIGKNIALAYLPWAYCQEGRKLTVEYFGEKYPVEVAAVGYRPLYDPENLNPRS</sequence>
<keyword evidence="2" id="KW-0560">Oxidoreductase</keyword>
<organism evidence="7 8">
    <name type="scientific">Mesorhizobium delmotii</name>
    <dbReference type="NCBI Taxonomy" id="1631247"/>
    <lineage>
        <taxon>Bacteria</taxon>
        <taxon>Pseudomonadati</taxon>
        <taxon>Pseudomonadota</taxon>
        <taxon>Alphaproteobacteria</taxon>
        <taxon>Hyphomicrobiales</taxon>
        <taxon>Phyllobacteriaceae</taxon>
        <taxon>Mesorhizobium</taxon>
    </lineage>
</organism>
<dbReference type="Pfam" id="PF01571">
    <property type="entry name" value="GCV_T"/>
    <property type="match status" value="1"/>
</dbReference>
<comment type="similarity">
    <text evidence="1">Belongs to the GcvT family.</text>
</comment>
<dbReference type="InterPro" id="IPR006076">
    <property type="entry name" value="FAD-dep_OxRdtase"/>
</dbReference>
<accession>A0A2P9AWS4</accession>
<dbReference type="Gene3D" id="3.30.1360.120">
    <property type="entry name" value="Probable tRNA modification gtpase trme, domain 1"/>
    <property type="match status" value="1"/>
</dbReference>
<evidence type="ECO:0000256" key="2">
    <source>
        <dbReference type="ARBA" id="ARBA00023002"/>
    </source>
</evidence>
<evidence type="ECO:0000259" key="5">
    <source>
        <dbReference type="Pfam" id="PF08669"/>
    </source>
</evidence>
<dbReference type="InterPro" id="IPR028896">
    <property type="entry name" value="GcvT/YgfZ/DmdA"/>
</dbReference>
<dbReference type="Pfam" id="PF01266">
    <property type="entry name" value="DAO"/>
    <property type="match status" value="1"/>
</dbReference>
<dbReference type="PANTHER" id="PTHR43757">
    <property type="entry name" value="AMINOMETHYLTRANSFERASE"/>
    <property type="match status" value="1"/>
</dbReference>
<dbReference type="Pfam" id="PF16350">
    <property type="entry name" value="FAO_M"/>
    <property type="match status" value="1"/>
</dbReference>
<reference evidence="8" key="1">
    <citation type="submission" date="2016-12" db="EMBL/GenBank/DDBJ databases">
        <authorList>
            <person name="Brunel B."/>
        </authorList>
    </citation>
    <scope>NUCLEOTIDE SEQUENCE [LARGE SCALE GENOMIC DNA]</scope>
</reference>
<dbReference type="SUPFAM" id="SSF54373">
    <property type="entry name" value="FAD-linked reductases, C-terminal domain"/>
    <property type="match status" value="1"/>
</dbReference>
<feature type="domain" description="FAD dependent oxidoreductase" evidence="3">
    <location>
        <begin position="35"/>
        <end position="408"/>
    </location>
</feature>
<keyword evidence="8" id="KW-1185">Reference proteome</keyword>
<feature type="domain" description="GCVT N-terminal" evidence="4">
    <location>
        <begin position="471"/>
        <end position="748"/>
    </location>
</feature>
<name>A0A2P9AWS4_9HYPH</name>
<evidence type="ECO:0000259" key="6">
    <source>
        <dbReference type="Pfam" id="PF16350"/>
    </source>
</evidence>
<dbReference type="InterPro" id="IPR027266">
    <property type="entry name" value="TrmE/GcvT-like"/>
</dbReference>
<dbReference type="AlphaFoldDB" id="A0A2P9AWS4"/>
<dbReference type="InterPro" id="IPR006222">
    <property type="entry name" value="GCVT_N"/>
</dbReference>
<dbReference type="GO" id="GO:0016491">
    <property type="term" value="F:oxidoreductase activity"/>
    <property type="evidence" value="ECO:0007669"/>
    <property type="project" value="UniProtKB-KW"/>
</dbReference>
<protein>
    <submittedName>
        <fullName evidence="7">Dehydrogenase</fullName>
    </submittedName>
</protein>
<evidence type="ECO:0000313" key="7">
    <source>
        <dbReference type="EMBL" id="SJM35660.1"/>
    </source>
</evidence>
<dbReference type="InterPro" id="IPR013977">
    <property type="entry name" value="GcvT_C"/>
</dbReference>
<dbReference type="Gene3D" id="3.50.50.60">
    <property type="entry name" value="FAD/NAD(P)-binding domain"/>
    <property type="match status" value="1"/>
</dbReference>
<evidence type="ECO:0000259" key="4">
    <source>
        <dbReference type="Pfam" id="PF01571"/>
    </source>
</evidence>
<dbReference type="SUPFAM" id="SSF103025">
    <property type="entry name" value="Folate-binding domain"/>
    <property type="match status" value="1"/>
</dbReference>
<dbReference type="InterPro" id="IPR029043">
    <property type="entry name" value="GcvT/YgfZ_C"/>
</dbReference>
<dbReference type="Gene3D" id="2.40.30.110">
    <property type="entry name" value="Aminomethyltransferase beta-barrel domains"/>
    <property type="match status" value="1"/>
</dbReference>
<dbReference type="Pfam" id="PF08669">
    <property type="entry name" value="GCV_T_C"/>
    <property type="match status" value="1"/>
</dbReference>
<dbReference type="Gene3D" id="3.30.9.10">
    <property type="entry name" value="D-Amino Acid Oxidase, subunit A, domain 2"/>
    <property type="match status" value="1"/>
</dbReference>
<evidence type="ECO:0000259" key="3">
    <source>
        <dbReference type="Pfam" id="PF01266"/>
    </source>
</evidence>
<feature type="domain" description="Aminomethyltransferase C-terminal" evidence="5">
    <location>
        <begin position="805"/>
        <end position="863"/>
    </location>
</feature>
<dbReference type="InterPro" id="IPR036188">
    <property type="entry name" value="FAD/NAD-bd_sf"/>
</dbReference>
<feature type="domain" description="FAD dependent oxidoreductase central" evidence="6">
    <location>
        <begin position="411"/>
        <end position="467"/>
    </location>
</feature>
<dbReference type="SUPFAM" id="SSF101790">
    <property type="entry name" value="Aminomethyltransferase beta-barrel domain"/>
    <property type="match status" value="1"/>
</dbReference>
<gene>
    <name evidence="7" type="ORF">BQ8482_90035</name>
</gene>
<dbReference type="Proteomes" id="UP000245698">
    <property type="component" value="Unassembled WGS sequence"/>
</dbReference>
<dbReference type="Gene3D" id="3.30.70.1400">
    <property type="entry name" value="Aminomethyltransferase beta-barrel domains"/>
    <property type="match status" value="1"/>
</dbReference>